<feature type="compositionally biased region" description="Polar residues" evidence="1">
    <location>
        <begin position="131"/>
        <end position="145"/>
    </location>
</feature>
<evidence type="ECO:0000313" key="3">
    <source>
        <dbReference type="Proteomes" id="UP000799439"/>
    </source>
</evidence>
<proteinExistence type="predicted"/>
<feature type="compositionally biased region" description="Polar residues" evidence="1">
    <location>
        <begin position="86"/>
        <end position="95"/>
    </location>
</feature>
<reference evidence="2" key="1">
    <citation type="journal article" date="2020" name="Stud. Mycol.">
        <title>101 Dothideomycetes genomes: a test case for predicting lifestyles and emergence of pathogens.</title>
        <authorList>
            <person name="Haridas S."/>
            <person name="Albert R."/>
            <person name="Binder M."/>
            <person name="Bloem J."/>
            <person name="Labutti K."/>
            <person name="Salamov A."/>
            <person name="Andreopoulos B."/>
            <person name="Baker S."/>
            <person name="Barry K."/>
            <person name="Bills G."/>
            <person name="Bluhm B."/>
            <person name="Cannon C."/>
            <person name="Castanera R."/>
            <person name="Culley D."/>
            <person name="Daum C."/>
            <person name="Ezra D."/>
            <person name="Gonzalez J."/>
            <person name="Henrissat B."/>
            <person name="Kuo A."/>
            <person name="Liang C."/>
            <person name="Lipzen A."/>
            <person name="Lutzoni F."/>
            <person name="Magnuson J."/>
            <person name="Mondo S."/>
            <person name="Nolan M."/>
            <person name="Ohm R."/>
            <person name="Pangilinan J."/>
            <person name="Park H.-J."/>
            <person name="Ramirez L."/>
            <person name="Alfaro M."/>
            <person name="Sun H."/>
            <person name="Tritt A."/>
            <person name="Yoshinaga Y."/>
            <person name="Zwiers L.-H."/>
            <person name="Turgeon B."/>
            <person name="Goodwin S."/>
            <person name="Spatafora J."/>
            <person name="Crous P."/>
            <person name="Grigoriev I."/>
        </authorList>
    </citation>
    <scope>NUCLEOTIDE SEQUENCE</scope>
    <source>
        <strain evidence="2">CBS 260.36</strain>
    </source>
</reference>
<dbReference type="EMBL" id="ML996088">
    <property type="protein sequence ID" value="KAF2151032.1"/>
    <property type="molecule type" value="Genomic_DNA"/>
</dbReference>
<evidence type="ECO:0000313" key="2">
    <source>
        <dbReference type="EMBL" id="KAF2151032.1"/>
    </source>
</evidence>
<sequence>MSAKVLRKVQQLRLARIRPKTDGSILDTMEFRWSSSKYTRIVADENGLPVPQFSDDRTTEHGEKGDEESSAGNASEKEGKAVPTLANDSQAPDATTHSKEIPGGYKTEDDNPGDDSDKNGGSEDGRVGDTDSPNVSDDTDAAKSS</sequence>
<feature type="region of interest" description="Disordered" evidence="1">
    <location>
        <begin position="39"/>
        <end position="145"/>
    </location>
</feature>
<keyword evidence="3" id="KW-1185">Reference proteome</keyword>
<evidence type="ECO:0000256" key="1">
    <source>
        <dbReference type="SAM" id="MobiDB-lite"/>
    </source>
</evidence>
<protein>
    <submittedName>
        <fullName evidence="2">Uncharacterized protein</fullName>
    </submittedName>
</protein>
<dbReference type="Proteomes" id="UP000799439">
    <property type="component" value="Unassembled WGS sequence"/>
</dbReference>
<feature type="compositionally biased region" description="Basic and acidic residues" evidence="1">
    <location>
        <begin position="115"/>
        <end position="129"/>
    </location>
</feature>
<dbReference type="AlphaFoldDB" id="A0A9P4MFF8"/>
<comment type="caution">
    <text evidence="2">The sequence shown here is derived from an EMBL/GenBank/DDBJ whole genome shotgun (WGS) entry which is preliminary data.</text>
</comment>
<gene>
    <name evidence="2" type="ORF">K461DRAFT_313970</name>
</gene>
<accession>A0A9P4MFF8</accession>
<organism evidence="2 3">
    <name type="scientific">Myriangium duriaei CBS 260.36</name>
    <dbReference type="NCBI Taxonomy" id="1168546"/>
    <lineage>
        <taxon>Eukaryota</taxon>
        <taxon>Fungi</taxon>
        <taxon>Dikarya</taxon>
        <taxon>Ascomycota</taxon>
        <taxon>Pezizomycotina</taxon>
        <taxon>Dothideomycetes</taxon>
        <taxon>Dothideomycetidae</taxon>
        <taxon>Myriangiales</taxon>
        <taxon>Myriangiaceae</taxon>
        <taxon>Myriangium</taxon>
    </lineage>
</organism>
<name>A0A9P4MFF8_9PEZI</name>
<feature type="compositionally biased region" description="Basic and acidic residues" evidence="1">
    <location>
        <begin position="54"/>
        <end position="64"/>
    </location>
</feature>